<reference evidence="2" key="2">
    <citation type="submission" date="2023-05" db="EMBL/GenBank/DDBJ databases">
        <authorList>
            <consortium name="Lawrence Berkeley National Laboratory"/>
            <person name="Steindorff A."/>
            <person name="Hensen N."/>
            <person name="Bonometti L."/>
            <person name="Westerberg I."/>
            <person name="Brannstrom I.O."/>
            <person name="Guillou S."/>
            <person name="Cros-Aarteil S."/>
            <person name="Calhoun S."/>
            <person name="Haridas S."/>
            <person name="Kuo A."/>
            <person name="Mondo S."/>
            <person name="Pangilinan J."/>
            <person name="Riley R."/>
            <person name="Labutti K."/>
            <person name="Andreopoulos B."/>
            <person name="Lipzen A."/>
            <person name="Chen C."/>
            <person name="Yanf M."/>
            <person name="Daum C."/>
            <person name="Ng V."/>
            <person name="Clum A."/>
            <person name="Ohm R."/>
            <person name="Martin F."/>
            <person name="Silar P."/>
            <person name="Natvig D."/>
            <person name="Lalanne C."/>
            <person name="Gautier V."/>
            <person name="Ament-Velasquez S.L."/>
            <person name="Kruys A."/>
            <person name="Hutchinson M.I."/>
            <person name="Powell A.J."/>
            <person name="Barry K."/>
            <person name="Miller A.N."/>
            <person name="Grigoriev I.V."/>
            <person name="Debuchy R."/>
            <person name="Gladieux P."/>
            <person name="Thoren M.H."/>
            <person name="Johannesson H."/>
        </authorList>
    </citation>
    <scope>NUCLEOTIDE SEQUENCE</scope>
    <source>
        <strain evidence="2">PSN293</strain>
    </source>
</reference>
<feature type="transmembrane region" description="Helical" evidence="1">
    <location>
        <begin position="423"/>
        <end position="444"/>
    </location>
</feature>
<reference evidence="2" key="1">
    <citation type="journal article" date="2023" name="Mol. Phylogenet. Evol.">
        <title>Genome-scale phylogeny and comparative genomics of the fungal order Sordariales.</title>
        <authorList>
            <person name="Hensen N."/>
            <person name="Bonometti L."/>
            <person name="Westerberg I."/>
            <person name="Brannstrom I.O."/>
            <person name="Guillou S."/>
            <person name="Cros-Aarteil S."/>
            <person name="Calhoun S."/>
            <person name="Haridas S."/>
            <person name="Kuo A."/>
            <person name="Mondo S."/>
            <person name="Pangilinan J."/>
            <person name="Riley R."/>
            <person name="LaButti K."/>
            <person name="Andreopoulos B."/>
            <person name="Lipzen A."/>
            <person name="Chen C."/>
            <person name="Yan M."/>
            <person name="Daum C."/>
            <person name="Ng V."/>
            <person name="Clum A."/>
            <person name="Steindorff A."/>
            <person name="Ohm R.A."/>
            <person name="Martin F."/>
            <person name="Silar P."/>
            <person name="Natvig D.O."/>
            <person name="Lalanne C."/>
            <person name="Gautier V."/>
            <person name="Ament-Velasquez S.L."/>
            <person name="Kruys A."/>
            <person name="Hutchinson M.I."/>
            <person name="Powell A.J."/>
            <person name="Barry K."/>
            <person name="Miller A.N."/>
            <person name="Grigoriev I.V."/>
            <person name="Debuchy R."/>
            <person name="Gladieux P."/>
            <person name="Hiltunen Thoren M."/>
            <person name="Johannesson H."/>
        </authorList>
    </citation>
    <scope>NUCLEOTIDE SEQUENCE</scope>
    <source>
        <strain evidence="2">PSN293</strain>
    </source>
</reference>
<dbReference type="Gene3D" id="1.20.58.340">
    <property type="entry name" value="Magnesium transport protein CorA, transmembrane region"/>
    <property type="match status" value="1"/>
</dbReference>
<organism evidence="2 3">
    <name type="scientific">Rhypophila decipiens</name>
    <dbReference type="NCBI Taxonomy" id="261697"/>
    <lineage>
        <taxon>Eukaryota</taxon>
        <taxon>Fungi</taxon>
        <taxon>Dikarya</taxon>
        <taxon>Ascomycota</taxon>
        <taxon>Pezizomycotina</taxon>
        <taxon>Sordariomycetes</taxon>
        <taxon>Sordariomycetidae</taxon>
        <taxon>Sordariales</taxon>
        <taxon>Naviculisporaceae</taxon>
        <taxon>Rhypophila</taxon>
    </lineage>
</organism>
<comment type="caution">
    <text evidence="2">The sequence shown here is derived from an EMBL/GenBank/DDBJ whole genome shotgun (WGS) entry which is preliminary data.</text>
</comment>
<dbReference type="Proteomes" id="UP001301769">
    <property type="component" value="Unassembled WGS sequence"/>
</dbReference>
<evidence type="ECO:0000313" key="2">
    <source>
        <dbReference type="EMBL" id="KAK4214207.1"/>
    </source>
</evidence>
<protein>
    <submittedName>
        <fullName evidence="2">Uncharacterized protein</fullName>
    </submittedName>
</protein>
<keyword evidence="1" id="KW-0812">Transmembrane</keyword>
<accession>A0AAN7B8Q3</accession>
<keyword evidence="1" id="KW-0472">Membrane</keyword>
<dbReference type="EMBL" id="MU858097">
    <property type="protein sequence ID" value="KAK4214207.1"/>
    <property type="molecule type" value="Genomic_DNA"/>
</dbReference>
<feature type="transmembrane region" description="Helical" evidence="1">
    <location>
        <begin position="384"/>
        <end position="403"/>
    </location>
</feature>
<keyword evidence="1" id="KW-1133">Transmembrane helix</keyword>
<keyword evidence="3" id="KW-1185">Reference proteome</keyword>
<evidence type="ECO:0000256" key="1">
    <source>
        <dbReference type="SAM" id="Phobius"/>
    </source>
</evidence>
<evidence type="ECO:0000313" key="3">
    <source>
        <dbReference type="Proteomes" id="UP001301769"/>
    </source>
</evidence>
<proteinExistence type="predicted"/>
<name>A0AAN7B8Q3_9PEZI</name>
<gene>
    <name evidence="2" type="ORF">QBC37DRAFT_342599</name>
</gene>
<dbReference type="AlphaFoldDB" id="A0AAN7B8Q3"/>
<sequence>MDNVAFKKHAALLTTSTNEATSFLEMWSYSDPSFNSINSPSNEDEPLSESEFKDFLNGQGAFQSTSPALPDGVHLIGGMRLIIQNNIEHPQSFSPFHVSMKTNDYLDMIAAFHLPRIAVESSSIVGPFFWYGIESDEKGLNTRLQMIMRNSDCRGGYRGTWGWEFMLSHDFSSAVTTGFVRRTNRSLGRDWTTDLKDCILDIGHAMLIPLLVIDIEVSGTKDSYQREARKQVRELELAISMRTAGAQPNYKLADGVTVDLPAISSALATCQSHVLWNPPAANLEIIATIREADQVFRKSLPANRRGSPVLEMFHTTLTARLSFYEKRLRGIQTYGDVTKHKLEVQRNTLYNLMAQKDSKLNLQMAADQRLLATQSKRESEAMKGLSLLGAVFLPGAFLASIFSTTFFNFWDTPDIAAAVSPKFWLFLAVTIPSTILIVCLYFLWERRRTRRYEREDTETYGSLDMLEASILASMRPAPHGPVRTWTEAWRPETTNVGGDRE</sequence>